<dbReference type="PROSITE" id="PS50110">
    <property type="entry name" value="RESPONSE_REGULATORY"/>
    <property type="match status" value="1"/>
</dbReference>
<reference evidence="3 4" key="1">
    <citation type="submission" date="2024-01" db="EMBL/GenBank/DDBJ databases">
        <title>Mariniflexile litorale sp. nov., isolated from the shallow sediments of the Sea of Japan.</title>
        <authorList>
            <person name="Romanenko L."/>
            <person name="Bystritskaya E."/>
            <person name="Isaeva M."/>
        </authorList>
    </citation>
    <scope>NUCLEOTIDE SEQUENCE [LARGE SCALE GENOMIC DNA]</scope>
    <source>
        <strain evidence="3 4">KCTC 32427</strain>
    </source>
</reference>
<dbReference type="PANTHER" id="PTHR45526">
    <property type="entry name" value="TRANSCRIPTIONAL REGULATORY PROTEIN DPIA"/>
    <property type="match status" value="1"/>
</dbReference>
<dbReference type="RefSeq" id="WP_346242955.1">
    <property type="nucleotide sequence ID" value="NZ_JAZHYP010000013.1"/>
</dbReference>
<evidence type="ECO:0000259" key="2">
    <source>
        <dbReference type="PROSITE" id="PS50110"/>
    </source>
</evidence>
<dbReference type="SMART" id="SM00448">
    <property type="entry name" value="REC"/>
    <property type="match status" value="1"/>
</dbReference>
<protein>
    <submittedName>
        <fullName evidence="3">Response regulator</fullName>
    </submittedName>
</protein>
<keyword evidence="4" id="KW-1185">Reference proteome</keyword>
<dbReference type="Pfam" id="PF00072">
    <property type="entry name" value="Response_reg"/>
    <property type="match status" value="1"/>
</dbReference>
<dbReference type="Proteomes" id="UP001416393">
    <property type="component" value="Unassembled WGS sequence"/>
</dbReference>
<feature type="domain" description="Response regulatory" evidence="2">
    <location>
        <begin position="21"/>
        <end position="135"/>
    </location>
</feature>
<evidence type="ECO:0000256" key="1">
    <source>
        <dbReference type="PROSITE-ProRule" id="PRU00169"/>
    </source>
</evidence>
<accession>A0ABV0AI54</accession>
<keyword evidence="1" id="KW-0597">Phosphoprotein</keyword>
<proteinExistence type="predicted"/>
<sequence length="138" mass="16133">MAFDFKCTISLPLSQMVRRIKILLVEDDFEIGKWLKKCILEIKNIKSLCWETSLKQGSIAFYRYNPDIIILDLKLPDGNGINLLKEIKRHKVQCKVYVFSVNNECRKTCLRLGADAFFDKVYDSQKLINSLSQLKHKF</sequence>
<name>A0ABV0AI54_9FLAO</name>
<dbReference type="PANTHER" id="PTHR45526:SF1">
    <property type="entry name" value="TRANSCRIPTIONAL REGULATORY PROTEIN DCUR-RELATED"/>
    <property type="match status" value="1"/>
</dbReference>
<dbReference type="InterPro" id="IPR051271">
    <property type="entry name" value="2C-system_Tx_regulators"/>
</dbReference>
<dbReference type="InterPro" id="IPR001789">
    <property type="entry name" value="Sig_transdc_resp-reg_receiver"/>
</dbReference>
<gene>
    <name evidence="3" type="ORF">VP395_15565</name>
</gene>
<dbReference type="InterPro" id="IPR011006">
    <property type="entry name" value="CheY-like_superfamily"/>
</dbReference>
<dbReference type="CDD" id="cd00156">
    <property type="entry name" value="REC"/>
    <property type="match status" value="1"/>
</dbReference>
<dbReference type="SUPFAM" id="SSF52172">
    <property type="entry name" value="CheY-like"/>
    <property type="match status" value="1"/>
</dbReference>
<evidence type="ECO:0000313" key="3">
    <source>
        <dbReference type="EMBL" id="MEN3325154.1"/>
    </source>
</evidence>
<organism evidence="3 4">
    <name type="scientific">Mariniflexile soesokkakense</name>
    <dbReference type="NCBI Taxonomy" id="1343160"/>
    <lineage>
        <taxon>Bacteria</taxon>
        <taxon>Pseudomonadati</taxon>
        <taxon>Bacteroidota</taxon>
        <taxon>Flavobacteriia</taxon>
        <taxon>Flavobacteriales</taxon>
        <taxon>Flavobacteriaceae</taxon>
        <taxon>Mariniflexile</taxon>
    </lineage>
</organism>
<dbReference type="Gene3D" id="3.40.50.2300">
    <property type="match status" value="1"/>
</dbReference>
<comment type="caution">
    <text evidence="3">The sequence shown here is derived from an EMBL/GenBank/DDBJ whole genome shotgun (WGS) entry which is preliminary data.</text>
</comment>
<evidence type="ECO:0000313" key="4">
    <source>
        <dbReference type="Proteomes" id="UP001416393"/>
    </source>
</evidence>
<feature type="modified residue" description="4-aspartylphosphate" evidence="1">
    <location>
        <position position="72"/>
    </location>
</feature>
<dbReference type="EMBL" id="JAZHYP010000013">
    <property type="protein sequence ID" value="MEN3325154.1"/>
    <property type="molecule type" value="Genomic_DNA"/>
</dbReference>